<evidence type="ECO:0000256" key="1">
    <source>
        <dbReference type="SAM" id="Phobius"/>
    </source>
</evidence>
<name>A0A915KMT6_ROMCU</name>
<evidence type="ECO:0000313" key="2">
    <source>
        <dbReference type="Proteomes" id="UP000887565"/>
    </source>
</evidence>
<dbReference type="OMA" id="CHTECDE"/>
<proteinExistence type="predicted"/>
<organism evidence="2 3">
    <name type="scientific">Romanomermis culicivorax</name>
    <name type="common">Nematode worm</name>
    <dbReference type="NCBI Taxonomy" id="13658"/>
    <lineage>
        <taxon>Eukaryota</taxon>
        <taxon>Metazoa</taxon>
        <taxon>Ecdysozoa</taxon>
        <taxon>Nematoda</taxon>
        <taxon>Enoplea</taxon>
        <taxon>Dorylaimia</taxon>
        <taxon>Mermithida</taxon>
        <taxon>Mermithoidea</taxon>
        <taxon>Mermithidae</taxon>
        <taxon>Romanomermis</taxon>
    </lineage>
</organism>
<protein>
    <submittedName>
        <fullName evidence="3">Receptor protein-tyrosine kinase</fullName>
    </submittedName>
</protein>
<dbReference type="CDD" id="cd00064">
    <property type="entry name" value="FU"/>
    <property type="match status" value="1"/>
</dbReference>
<dbReference type="SUPFAM" id="SSF57184">
    <property type="entry name" value="Growth factor receptor domain"/>
    <property type="match status" value="1"/>
</dbReference>
<dbReference type="InterPro" id="IPR006212">
    <property type="entry name" value="Furin_repeat"/>
</dbReference>
<evidence type="ECO:0000313" key="3">
    <source>
        <dbReference type="WBParaSite" id="nRc.2.0.1.t39086-RA"/>
    </source>
</evidence>
<dbReference type="WBParaSite" id="nRc.2.0.1.t39086-RA">
    <property type="protein sequence ID" value="nRc.2.0.1.t39086-RA"/>
    <property type="gene ID" value="nRc.2.0.1.g39086"/>
</dbReference>
<reference evidence="3" key="1">
    <citation type="submission" date="2022-11" db="UniProtKB">
        <authorList>
            <consortium name="WormBaseParasite"/>
        </authorList>
    </citation>
    <scope>IDENTIFICATION</scope>
</reference>
<dbReference type="Proteomes" id="UP000887565">
    <property type="component" value="Unplaced"/>
</dbReference>
<accession>A0A915KMT6</accession>
<keyword evidence="1" id="KW-0812">Transmembrane</keyword>
<dbReference type="InterPro" id="IPR009030">
    <property type="entry name" value="Growth_fac_rcpt_cys_sf"/>
</dbReference>
<keyword evidence="2" id="KW-1185">Reference proteome</keyword>
<sequence length="278" mass="30930">CTGPGNFVGSNGCKKCKYGIVEEDDLNISVTKCLTSISQEKCQNVTGLENYYWNAPTAVGNLVEHGICSKCHPFCRLCTQYGRDVLNHGCVCQHVMVHRRFTNLKECDIACPQNYYNVTSLASNLTECHPCHTECDEGCTGENPTQCFKCKSFENINGNQTECVPICPKNKPYLNGKICSDIEMENLVHTSARKRTQKIIIIICGAVTFLLVLLIVVSWVSCRRAQMLAKMGMLDDQYEMNLAARPDMSKLTIISENDLKIGDVMGFGAFGTVHKVIF</sequence>
<dbReference type="Gene3D" id="2.10.220.10">
    <property type="entry name" value="Hormone Receptor, Insulin-like Growth Factor Receptor 1, Chain A, domain 2"/>
    <property type="match status" value="1"/>
</dbReference>
<keyword evidence="1" id="KW-1133">Transmembrane helix</keyword>
<keyword evidence="1" id="KW-0472">Membrane</keyword>
<feature type="transmembrane region" description="Helical" evidence="1">
    <location>
        <begin position="199"/>
        <end position="222"/>
    </location>
</feature>
<dbReference type="SMART" id="SM00261">
    <property type="entry name" value="FU"/>
    <property type="match status" value="2"/>
</dbReference>
<dbReference type="AlphaFoldDB" id="A0A915KMT6"/>